<gene>
    <name evidence="1" type="ORF">S01H4_08745</name>
</gene>
<dbReference type="EMBL" id="BART01003049">
    <property type="protein sequence ID" value="GAG71628.1"/>
    <property type="molecule type" value="Genomic_DNA"/>
</dbReference>
<evidence type="ECO:0008006" key="2">
    <source>
        <dbReference type="Google" id="ProtNLM"/>
    </source>
</evidence>
<evidence type="ECO:0000313" key="1">
    <source>
        <dbReference type="EMBL" id="GAG71628.1"/>
    </source>
</evidence>
<feature type="non-terminal residue" evidence="1">
    <location>
        <position position="252"/>
    </location>
</feature>
<accession>X1AFW6</accession>
<dbReference type="InterPro" id="IPR046249">
    <property type="entry name" value="DUF6282"/>
</dbReference>
<reference evidence="1" key="1">
    <citation type="journal article" date="2014" name="Front. Microbiol.">
        <title>High frequency of phylogenetically diverse reductive dehalogenase-homologous genes in deep subseafloor sedimentary metagenomes.</title>
        <authorList>
            <person name="Kawai M."/>
            <person name="Futagami T."/>
            <person name="Toyoda A."/>
            <person name="Takaki Y."/>
            <person name="Nishi S."/>
            <person name="Hori S."/>
            <person name="Arai W."/>
            <person name="Tsubouchi T."/>
            <person name="Morono Y."/>
            <person name="Uchiyama I."/>
            <person name="Ito T."/>
            <person name="Fujiyama A."/>
            <person name="Inagaki F."/>
            <person name="Takami H."/>
        </authorList>
    </citation>
    <scope>NUCLEOTIDE SEQUENCE</scope>
    <source>
        <strain evidence="1">Expedition CK06-06</strain>
    </source>
</reference>
<dbReference type="AlphaFoldDB" id="X1AFW6"/>
<dbReference type="Pfam" id="PF19799">
    <property type="entry name" value="DUF6282"/>
    <property type="match status" value="1"/>
</dbReference>
<protein>
    <recommendedName>
        <fullName evidence="2">Amidohydrolase-related domain-containing protein</fullName>
    </recommendedName>
</protein>
<comment type="caution">
    <text evidence="1">The sequence shown here is derived from an EMBL/GenBank/DDBJ whole genome shotgun (WGS) entry which is preliminary data.</text>
</comment>
<name>X1AFW6_9ZZZZ</name>
<dbReference type="InterPro" id="IPR032466">
    <property type="entry name" value="Metal_Hydrolase"/>
</dbReference>
<organism evidence="1">
    <name type="scientific">marine sediment metagenome</name>
    <dbReference type="NCBI Taxonomy" id="412755"/>
    <lineage>
        <taxon>unclassified sequences</taxon>
        <taxon>metagenomes</taxon>
        <taxon>ecological metagenomes</taxon>
    </lineage>
</organism>
<proteinExistence type="predicted"/>
<dbReference type="SUPFAM" id="SSF51556">
    <property type="entry name" value="Metallo-dependent hydrolases"/>
    <property type="match status" value="1"/>
</dbReference>
<sequence>MRLYEEAKNLLKCAVETHIHLNPHVRSEDHMMDALEYANQARDAGMKAVVIKNVGIPSTGAAYFVNKIVNGFDCYGSVAMNICNGGINPALIEHAVNHGDGARIVFFPVADSLNHVIAREKYYKGINPPTPREKALTIFDNNGNILPEVIEVLEIVKTYNRCINTAHLSPKEVKALIKEAKKIGIKKIIVSHGMWKLMGHTKNDLKEYADLGAFIEFEFYLCQAMMQYIHGHPPVNEVDMLETMHYVGIDHS</sequence>